<keyword evidence="9" id="KW-1185">Reference proteome</keyword>
<dbReference type="InterPro" id="IPR058031">
    <property type="entry name" value="AAA_lid_NorR"/>
</dbReference>
<dbReference type="Pfam" id="PF02954">
    <property type="entry name" value="HTH_8"/>
    <property type="match status" value="1"/>
</dbReference>
<dbReference type="Gene3D" id="3.30.450.40">
    <property type="match status" value="1"/>
</dbReference>
<dbReference type="Pfam" id="PF14532">
    <property type="entry name" value="Sigma54_activ_2"/>
    <property type="match status" value="1"/>
</dbReference>
<dbReference type="SUPFAM" id="SSF55781">
    <property type="entry name" value="GAF domain-like"/>
    <property type="match status" value="1"/>
</dbReference>
<feature type="domain" description="Sigma-54 factor interaction" evidence="7">
    <location>
        <begin position="326"/>
        <end position="515"/>
    </location>
</feature>
<dbReference type="PANTHER" id="PTHR32071:SF122">
    <property type="entry name" value="SIGMA FACTOR"/>
    <property type="match status" value="1"/>
</dbReference>
<dbReference type="GO" id="GO:0000160">
    <property type="term" value="P:phosphorelay signal transduction system"/>
    <property type="evidence" value="ECO:0007669"/>
    <property type="project" value="UniProtKB-KW"/>
</dbReference>
<dbReference type="InterPro" id="IPR029016">
    <property type="entry name" value="GAF-like_dom_sf"/>
</dbReference>
<evidence type="ECO:0000256" key="1">
    <source>
        <dbReference type="ARBA" id="ARBA00022741"/>
    </source>
</evidence>
<keyword evidence="6" id="KW-0804">Transcription</keyword>
<dbReference type="InterPro" id="IPR027417">
    <property type="entry name" value="P-loop_NTPase"/>
</dbReference>
<dbReference type="Gene3D" id="1.10.8.60">
    <property type="match status" value="1"/>
</dbReference>
<dbReference type="Gene3D" id="1.10.10.60">
    <property type="entry name" value="Homeodomain-like"/>
    <property type="match status" value="1"/>
</dbReference>
<sequence>MSDKVHIEEIEHALRGRATGRDDLVSESWRRCVELYGLDPARRDPAHIVTDTELREHREQSERLIATARSGLQSLFRQVAGQNYVLLLSDAKGVCVDYFGDPQFEDELRGSGLFLGSDWAEDRAGTSAVGACLYTGQPLTIHQTDHFGIAHTPLSCTAAPIFDSLGKLTAVLDISLLRSPGPKSSQRLAMTLVTSSARRVELANLMAESRREWVLRLAERPEFLDVDPEAAITLDGSGRIVGFTGGAAAMLAEGGAGALLGQSIDSYLDLSVDELPDLMRDRPTEQRLIRTRNGGALFGHAIAPQNPRVGRAAPAATRRGGALADLAGADPAMDALLGQAERLAPTDIPLVLAGETGTGKARLARAIHTIGRPGARLLVEDCARLDIARLEAAMAGGEGRAGTLLLRGLDDLPQDQQPQLSALLDAHPEWRIVTSARRDLAGLLRPDLLYRVSGAVLAVPPLRQRRDFDWLVDRLLRRRMSDDPRLSPAARAELAGRNWPGNIRELERVLDVAVALAGSPVIDLTDLPPPLAAPVAADEAPDDELERVLEACGWNMSKAARRLGVNRSTILRRMRKAGIAVPQ</sequence>
<keyword evidence="5" id="KW-0238">DNA-binding</keyword>
<evidence type="ECO:0000256" key="3">
    <source>
        <dbReference type="ARBA" id="ARBA00023012"/>
    </source>
</evidence>
<dbReference type="GO" id="GO:0043565">
    <property type="term" value="F:sequence-specific DNA binding"/>
    <property type="evidence" value="ECO:0007669"/>
    <property type="project" value="InterPro"/>
</dbReference>
<keyword evidence="2" id="KW-0067">ATP-binding</keyword>
<evidence type="ECO:0000256" key="6">
    <source>
        <dbReference type="ARBA" id="ARBA00023163"/>
    </source>
</evidence>
<keyword evidence="3" id="KW-0902">Two-component regulatory system</keyword>
<reference evidence="8 9" key="1">
    <citation type="journal article" date="2013" name="Antonie Van Leeuwenhoek">
        <title>Paracoccus zhejiangensis sp. nov., isolated from activated sludge in wastewater-treatment system.</title>
        <authorList>
            <person name="Wu Z.G."/>
            <person name="Zhang D.F."/>
            <person name="Liu Y.L."/>
            <person name="Wang F."/>
            <person name="Jiang X."/>
            <person name="Li C."/>
            <person name="Li S.P."/>
            <person name="Hong Q."/>
            <person name="Li W.J."/>
        </authorList>
    </citation>
    <scope>NUCLEOTIDE SEQUENCE [LARGE SCALE GENOMIC DNA]</scope>
    <source>
        <strain evidence="8 9">J6</strain>
    </source>
</reference>
<evidence type="ECO:0000256" key="2">
    <source>
        <dbReference type="ARBA" id="ARBA00022840"/>
    </source>
</evidence>
<evidence type="ECO:0000256" key="5">
    <source>
        <dbReference type="ARBA" id="ARBA00023125"/>
    </source>
</evidence>
<dbReference type="Pfam" id="PF01590">
    <property type="entry name" value="GAF"/>
    <property type="match status" value="1"/>
</dbReference>
<dbReference type="PRINTS" id="PR01590">
    <property type="entry name" value="HTHFIS"/>
</dbReference>
<dbReference type="SUPFAM" id="SSF46689">
    <property type="entry name" value="Homeodomain-like"/>
    <property type="match status" value="1"/>
</dbReference>
<dbReference type="PANTHER" id="PTHR32071">
    <property type="entry name" value="TRANSCRIPTIONAL REGULATORY PROTEIN"/>
    <property type="match status" value="1"/>
</dbReference>
<proteinExistence type="predicted"/>
<dbReference type="PROSITE" id="PS00675">
    <property type="entry name" value="SIGMA54_INTERACT_1"/>
    <property type="match status" value="1"/>
</dbReference>
<dbReference type="OrthoDB" id="9805953at2"/>
<dbReference type="RefSeq" id="WP_101752449.1">
    <property type="nucleotide sequence ID" value="NZ_CP025430.1"/>
</dbReference>
<dbReference type="InterPro" id="IPR025662">
    <property type="entry name" value="Sigma_54_int_dom_ATP-bd_1"/>
</dbReference>
<dbReference type="Gene3D" id="3.40.50.300">
    <property type="entry name" value="P-loop containing nucleotide triphosphate hydrolases"/>
    <property type="match status" value="1"/>
</dbReference>
<evidence type="ECO:0000256" key="4">
    <source>
        <dbReference type="ARBA" id="ARBA00023015"/>
    </source>
</evidence>
<keyword evidence="1" id="KW-0547">Nucleotide-binding</keyword>
<dbReference type="PROSITE" id="PS50045">
    <property type="entry name" value="SIGMA54_INTERACT_4"/>
    <property type="match status" value="1"/>
</dbReference>
<dbReference type="Proteomes" id="UP000234530">
    <property type="component" value="Chromosome"/>
</dbReference>
<evidence type="ECO:0000259" key="7">
    <source>
        <dbReference type="PROSITE" id="PS50045"/>
    </source>
</evidence>
<dbReference type="GO" id="GO:0005524">
    <property type="term" value="F:ATP binding"/>
    <property type="evidence" value="ECO:0007669"/>
    <property type="project" value="UniProtKB-KW"/>
</dbReference>
<accession>A0A2H5EYN5</accession>
<organism evidence="8 9">
    <name type="scientific">Paracoccus zhejiangensis</name>
    <dbReference type="NCBI Taxonomy" id="1077935"/>
    <lineage>
        <taxon>Bacteria</taxon>
        <taxon>Pseudomonadati</taxon>
        <taxon>Pseudomonadota</taxon>
        <taxon>Alphaproteobacteria</taxon>
        <taxon>Rhodobacterales</taxon>
        <taxon>Paracoccaceae</taxon>
        <taxon>Paracoccus</taxon>
    </lineage>
</organism>
<keyword evidence="4" id="KW-0805">Transcription regulation</keyword>
<dbReference type="InterPro" id="IPR009057">
    <property type="entry name" value="Homeodomain-like_sf"/>
</dbReference>
<dbReference type="AlphaFoldDB" id="A0A2H5EYN5"/>
<name>A0A2H5EYN5_9RHOB</name>
<dbReference type="InterPro" id="IPR002078">
    <property type="entry name" value="Sigma_54_int"/>
</dbReference>
<dbReference type="InterPro" id="IPR002197">
    <property type="entry name" value="HTH_Fis"/>
</dbReference>
<dbReference type="EMBL" id="CP025430">
    <property type="protein sequence ID" value="AUH64412.1"/>
    <property type="molecule type" value="Genomic_DNA"/>
</dbReference>
<dbReference type="KEGG" id="pzh:CX676_09770"/>
<dbReference type="InterPro" id="IPR003018">
    <property type="entry name" value="GAF"/>
</dbReference>
<dbReference type="Pfam" id="PF25601">
    <property type="entry name" value="AAA_lid_14"/>
    <property type="match status" value="1"/>
</dbReference>
<gene>
    <name evidence="8" type="ORF">CX676_09770</name>
</gene>
<dbReference type="GO" id="GO:0006355">
    <property type="term" value="P:regulation of DNA-templated transcription"/>
    <property type="evidence" value="ECO:0007669"/>
    <property type="project" value="InterPro"/>
</dbReference>
<dbReference type="SUPFAM" id="SSF52540">
    <property type="entry name" value="P-loop containing nucleoside triphosphate hydrolases"/>
    <property type="match status" value="1"/>
</dbReference>
<protein>
    <submittedName>
        <fullName evidence="8">Sigma-54-dependent Fis family transcriptional regulator</fullName>
    </submittedName>
</protein>
<evidence type="ECO:0000313" key="8">
    <source>
        <dbReference type="EMBL" id="AUH64412.1"/>
    </source>
</evidence>
<evidence type="ECO:0000313" key="9">
    <source>
        <dbReference type="Proteomes" id="UP000234530"/>
    </source>
</evidence>